<name>A0A2X0L1B7_9BASI</name>
<dbReference type="EMBL" id="FMWP01000107">
    <property type="protein sequence ID" value="SDA00324.1"/>
    <property type="molecule type" value="Genomic_DNA"/>
</dbReference>
<dbReference type="Proteomes" id="UP000249723">
    <property type="component" value="Unassembled WGS sequence"/>
</dbReference>
<dbReference type="OrthoDB" id="2540151at2759"/>
<reference evidence="3" key="1">
    <citation type="submission" date="2016-10" db="EMBL/GenBank/DDBJ databases">
        <authorList>
            <person name="Jeantristanb JTB J.-T."/>
            <person name="Ricardo R."/>
        </authorList>
    </citation>
    <scope>NUCLEOTIDE SEQUENCE [LARGE SCALE GENOMIC DNA]</scope>
</reference>
<keyword evidence="3" id="KW-1185">Reference proteome</keyword>
<evidence type="ECO:0000256" key="1">
    <source>
        <dbReference type="SAM" id="MobiDB-lite"/>
    </source>
</evidence>
<feature type="compositionally biased region" description="Acidic residues" evidence="1">
    <location>
        <begin position="589"/>
        <end position="632"/>
    </location>
</feature>
<gene>
    <name evidence="2" type="ORF">BZ3500_MVSOF-1268-A1-R1_CHR9G10576</name>
</gene>
<evidence type="ECO:0000313" key="3">
    <source>
        <dbReference type="Proteomes" id="UP000249723"/>
    </source>
</evidence>
<dbReference type="STRING" id="289078.A0A2X0L1B7"/>
<proteinExistence type="predicted"/>
<feature type="region of interest" description="Disordered" evidence="1">
    <location>
        <begin position="363"/>
        <end position="403"/>
    </location>
</feature>
<protein>
    <submittedName>
        <fullName evidence="2">BZ3500_MvSof-1268-A1-R1_Chr9g10576 protein</fullName>
    </submittedName>
</protein>
<organism evidence="2 3">
    <name type="scientific">Microbotryum saponariae</name>
    <dbReference type="NCBI Taxonomy" id="289078"/>
    <lineage>
        <taxon>Eukaryota</taxon>
        <taxon>Fungi</taxon>
        <taxon>Dikarya</taxon>
        <taxon>Basidiomycota</taxon>
        <taxon>Pucciniomycotina</taxon>
        <taxon>Microbotryomycetes</taxon>
        <taxon>Microbotryales</taxon>
        <taxon>Microbotryaceae</taxon>
        <taxon>Microbotryum</taxon>
    </lineage>
</organism>
<sequence length="1461" mass="162133">MGIDNGAPFLRQSIAKEPRSLVGTATDPARLLPAIDGDKPKVLLIDASTAFRDLWISIVGRKHRGRSFIDIVIARLKVLKEEQSSLQVVVILDNAKWRPKLKEATAKERAERSTIAPDNVDVRFGDFRTKPICLSSEEVQVLQERLPQPSAPNVNSDQIHVWRVGSGITFVMARTEADTYMCASARRGHIIDVRLDPQSTVLWSGDTDWIYGLPACFCRWRIYEERTPLKLAEELKDVSLDTLSVDESFVAQAGGTRTKRKIFLLVDLLELKQWGTDKALVMAGIVAGGDYLSGGLPGIGLHQAFEKYKRSTKPSKATSRTKRVEGIQRARNEMAAIYALVANDTAERFDRLKAKKASPTTRNIPLRGFRTPWGAPLPRATTFPPQAPVTPPQRTRPLFSTTSATPPASWLLSPPPIPLAPTLAALTTVVTASGVIAGPATLAAPPLPSAQPPSLAAAKLFLKQPRKKMTTLRSQAWQALGARPDLRKEYLKVVTKVRHCREKLGAQVARVRSPLYQSIMGYHAWRYIDTTRMETGPLLNRSKSKPEGERRPQRPAPPLLDSSSASDLDVDDHDLGSEDRASGMGGGTLDEEEDEVDGDDGDDDDDGQEDEFGEDEYGEDEIGENEFDEGEPMPDPITAPHDDDFQDVGESEDEGEGGSQQGQGTPAGKEYHAPVRHRGLRASVREILPPLSPDQPDENNTRFKDVFSSLMRLQTLARELEFKDLAMRNQLKVLNAVLLDYLNGWTQRDWHEIASSDSALVTRMRAVIHALQPHDSLTLSRVSKKPGQLTATVSVDLATMTPAEYGRHVEQFEGAANDDGSLLYNAASGLLASAVKELRAKGVFLPRYKLDSEYYRHVAKRYAKAILGWKDRGDYVLATYARHMFESRDIESALSPLDPDDEFRQPKGRKRLLDCLVTALSEVPFPWRSHRADLEALVAGIAKDQSDPDHEHLCAVMRACLQEACGSRDQRMRWGFGRDQASVTRLLGAKLSDFGPGGKLKNPIALLPVYHHLLLESGHGRGIVPSFVNCSPGYLGAILTYPVSLVRTQLDWLNKLVAASVVNDVSEPAGNAASPTHFPVLRALLGRGFNLIFTTSKDEKTMHVKPEWARDAVAGVKALQHLCFGRPLAGSDPSTPTVPPELSEERLLESDAFAAFGPRLVDILFDTDRILDKDEIPAGSFTTNGHRVRLRVLNVSSVASTERNKSWYNNTDVSIGSALDRTVAKARLWLRFQTKGKKGPRVVKHDLEHYVDGIKHVFRLSYARPGSAEKPSRIDELERKLRERAVAAAPIPLDPERQALIEREAVRVEYVSWKRFRDVPIVGGRICIPSIHNPEARRAVLGRLQEHSNKKFGTQHAVATEDLIAVFEQRGDLFRDLWRAFEDSIVISIDLGHARPVTAVARVFTHDETAALETFRFGKEGLGAIAAEGNRKGACQRANKTHRINFQELRPRNEVRKYESR</sequence>
<feature type="region of interest" description="Disordered" evidence="1">
    <location>
        <begin position="537"/>
        <end position="671"/>
    </location>
</feature>
<accession>A0A2X0L1B7</accession>
<feature type="compositionally biased region" description="Acidic residues" evidence="1">
    <location>
        <begin position="644"/>
        <end position="656"/>
    </location>
</feature>
<evidence type="ECO:0000313" key="2">
    <source>
        <dbReference type="EMBL" id="SDA00324.1"/>
    </source>
</evidence>